<dbReference type="PANTHER" id="PTHR45947:SF3">
    <property type="entry name" value="SULFOQUINOVOSYL TRANSFERASE SQD2"/>
    <property type="match status" value="1"/>
</dbReference>
<protein>
    <recommendedName>
        <fullName evidence="1">Glycosyltransferase subfamily 4-like N-terminal domain-containing protein</fullName>
    </recommendedName>
</protein>
<dbReference type="SUPFAM" id="SSF53756">
    <property type="entry name" value="UDP-Glycosyltransferase/glycogen phosphorylase"/>
    <property type="match status" value="1"/>
</dbReference>
<name>X1JZY5_9ZZZZ</name>
<proteinExistence type="predicted"/>
<gene>
    <name evidence="2" type="ORF">S03H2_46089</name>
</gene>
<sequence length="169" mass="19280">MRIAMFHWGFPPIIGGVETHLTMLCPELVRKGHKVFLLTSSIEGMGKIEEVFEGTYVKRTPLMDLNWLYKRGLAGIEDRIKEAFSDFIEKAHPDIIHAHNMHYFSQAHAKTLEALARKRSIPLVLTAHNVWDDIVFLDLTLDIAWDAVIAVSEFIARELISVGLSKRKD</sequence>
<dbReference type="Gene3D" id="3.40.50.2000">
    <property type="entry name" value="Glycogen Phosphorylase B"/>
    <property type="match status" value="1"/>
</dbReference>
<dbReference type="Pfam" id="PF13439">
    <property type="entry name" value="Glyco_transf_4"/>
    <property type="match status" value="1"/>
</dbReference>
<dbReference type="InterPro" id="IPR050194">
    <property type="entry name" value="Glycosyltransferase_grp1"/>
</dbReference>
<feature type="domain" description="Glycosyltransferase subfamily 4-like N-terminal" evidence="1">
    <location>
        <begin position="14"/>
        <end position="167"/>
    </location>
</feature>
<accession>X1JZY5</accession>
<dbReference type="AlphaFoldDB" id="X1JZY5"/>
<feature type="non-terminal residue" evidence="2">
    <location>
        <position position="169"/>
    </location>
</feature>
<dbReference type="PANTHER" id="PTHR45947">
    <property type="entry name" value="SULFOQUINOVOSYL TRANSFERASE SQD2"/>
    <property type="match status" value="1"/>
</dbReference>
<dbReference type="EMBL" id="BARU01028914">
    <property type="protein sequence ID" value="GAH75418.1"/>
    <property type="molecule type" value="Genomic_DNA"/>
</dbReference>
<evidence type="ECO:0000259" key="1">
    <source>
        <dbReference type="Pfam" id="PF13439"/>
    </source>
</evidence>
<dbReference type="GO" id="GO:0016757">
    <property type="term" value="F:glycosyltransferase activity"/>
    <property type="evidence" value="ECO:0007669"/>
    <property type="project" value="TreeGrafter"/>
</dbReference>
<organism evidence="2">
    <name type="scientific">marine sediment metagenome</name>
    <dbReference type="NCBI Taxonomy" id="412755"/>
    <lineage>
        <taxon>unclassified sequences</taxon>
        <taxon>metagenomes</taxon>
        <taxon>ecological metagenomes</taxon>
    </lineage>
</organism>
<comment type="caution">
    <text evidence="2">The sequence shown here is derived from an EMBL/GenBank/DDBJ whole genome shotgun (WGS) entry which is preliminary data.</text>
</comment>
<reference evidence="2" key="1">
    <citation type="journal article" date="2014" name="Front. Microbiol.">
        <title>High frequency of phylogenetically diverse reductive dehalogenase-homologous genes in deep subseafloor sedimentary metagenomes.</title>
        <authorList>
            <person name="Kawai M."/>
            <person name="Futagami T."/>
            <person name="Toyoda A."/>
            <person name="Takaki Y."/>
            <person name="Nishi S."/>
            <person name="Hori S."/>
            <person name="Arai W."/>
            <person name="Tsubouchi T."/>
            <person name="Morono Y."/>
            <person name="Uchiyama I."/>
            <person name="Ito T."/>
            <person name="Fujiyama A."/>
            <person name="Inagaki F."/>
            <person name="Takami H."/>
        </authorList>
    </citation>
    <scope>NUCLEOTIDE SEQUENCE</scope>
    <source>
        <strain evidence="2">Expedition CK06-06</strain>
    </source>
</reference>
<evidence type="ECO:0000313" key="2">
    <source>
        <dbReference type="EMBL" id="GAH75418.1"/>
    </source>
</evidence>
<dbReference type="InterPro" id="IPR028098">
    <property type="entry name" value="Glyco_trans_4-like_N"/>
</dbReference>